<dbReference type="Pfam" id="PF03767">
    <property type="entry name" value="Acid_phosphat_B"/>
    <property type="match status" value="1"/>
</dbReference>
<sequence length="297" mass="34118">MQGALFILIKMTREQAFTAALILLICLGEDEVSQIEIDVNFYSAEQIFGQQLVGALIWQQQSAEYQAVCYQIFNQAKSALKQLEVGSILIDIDETLLDNSLFEAGLSVHGLGYKQEYWDYWETHGTPGLVPGALDFVLTAHKQGFKIYYVSNRYGGNLQATIDILQKLGFPEVNKHTVLLQYTYDYAQTKQERIARVCQREKVVMYVGDMIDDFYTGQEYTTNAQRKEWVAEHKQELGCKYIILPNPVYGNWMTLLTPDFYGNKLSEQNKIAVATLLAWELSNYAQFFYDKKQRPTN</sequence>
<evidence type="ECO:0000256" key="1">
    <source>
        <dbReference type="ARBA" id="ARBA00022729"/>
    </source>
</evidence>
<dbReference type="AlphaFoldDB" id="A0A3A1Y7V5"/>
<dbReference type="PANTHER" id="PTHR31284:SF10">
    <property type="entry name" value="ACID PHOSPHATASE-LIKE PROTEIN"/>
    <property type="match status" value="1"/>
</dbReference>
<keyword evidence="3" id="KW-1185">Reference proteome</keyword>
<evidence type="ECO:0000313" key="3">
    <source>
        <dbReference type="Proteomes" id="UP000266258"/>
    </source>
</evidence>
<dbReference type="InterPro" id="IPR006423">
    <property type="entry name" value="Lipo_e_P4"/>
</dbReference>
<dbReference type="Proteomes" id="UP000266258">
    <property type="component" value="Unassembled WGS sequence"/>
</dbReference>
<reference evidence="2 3" key="1">
    <citation type="submission" date="2017-08" db="EMBL/GenBank/DDBJ databases">
        <title>Reclassification of Bisgaard taxon 37 and 44.</title>
        <authorList>
            <person name="Christensen H."/>
        </authorList>
    </citation>
    <scope>NUCLEOTIDE SEQUENCE [LARGE SCALE GENOMIC DNA]</scope>
    <source>
        <strain evidence="2 3">B96_4</strain>
    </source>
</reference>
<protein>
    <recommendedName>
        <fullName evidence="4">5'-nucleotidase, lipoprotein e(P4) family</fullName>
    </recommendedName>
</protein>
<dbReference type="InterPro" id="IPR005519">
    <property type="entry name" value="Acid_phosphat_B-like"/>
</dbReference>
<evidence type="ECO:0008006" key="4">
    <source>
        <dbReference type="Google" id="ProtNLM"/>
    </source>
</evidence>
<keyword evidence="1" id="KW-0732">Signal</keyword>
<evidence type="ECO:0000313" key="2">
    <source>
        <dbReference type="EMBL" id="RIY33309.1"/>
    </source>
</evidence>
<name>A0A3A1Y7V5_9GAMM</name>
<dbReference type="InterPro" id="IPR023214">
    <property type="entry name" value="HAD_sf"/>
</dbReference>
<dbReference type="InterPro" id="IPR036412">
    <property type="entry name" value="HAD-like_sf"/>
</dbReference>
<dbReference type="SUPFAM" id="SSF56784">
    <property type="entry name" value="HAD-like"/>
    <property type="match status" value="1"/>
</dbReference>
<dbReference type="OrthoDB" id="395856at2"/>
<dbReference type="SFLD" id="SFLDG01125">
    <property type="entry name" value="C1.1:_Acid_Phosphatase_Like"/>
    <property type="match status" value="1"/>
</dbReference>
<comment type="caution">
    <text evidence="2">The sequence shown here is derived from an EMBL/GenBank/DDBJ whole genome shotgun (WGS) entry which is preliminary data.</text>
</comment>
<dbReference type="SFLD" id="SFLDS00003">
    <property type="entry name" value="Haloacid_Dehalogenase"/>
    <property type="match status" value="1"/>
</dbReference>
<organism evidence="2 3">
    <name type="scientific">Psittacicella melopsittaci</name>
    <dbReference type="NCBI Taxonomy" id="2028576"/>
    <lineage>
        <taxon>Bacteria</taxon>
        <taxon>Pseudomonadati</taxon>
        <taxon>Pseudomonadota</taxon>
        <taxon>Gammaproteobacteria</taxon>
        <taxon>Pasteurellales</taxon>
        <taxon>Psittacicellaceae</taxon>
        <taxon>Psittacicella</taxon>
    </lineage>
</organism>
<dbReference type="PANTHER" id="PTHR31284">
    <property type="entry name" value="ACID PHOSPHATASE-LIKE PROTEIN"/>
    <property type="match status" value="1"/>
</dbReference>
<proteinExistence type="predicted"/>
<gene>
    <name evidence="2" type="ORF">CJP74_02470</name>
</gene>
<dbReference type="Gene3D" id="3.40.50.1000">
    <property type="entry name" value="HAD superfamily/HAD-like"/>
    <property type="match status" value="1"/>
</dbReference>
<dbReference type="EMBL" id="NRJH01000018">
    <property type="protein sequence ID" value="RIY33309.1"/>
    <property type="molecule type" value="Genomic_DNA"/>
</dbReference>
<accession>A0A3A1Y7V5</accession>
<dbReference type="GO" id="GO:0009279">
    <property type="term" value="C:cell outer membrane"/>
    <property type="evidence" value="ECO:0007669"/>
    <property type="project" value="InterPro"/>
</dbReference>